<dbReference type="RefSeq" id="WP_073186946.1">
    <property type="nucleotide sequence ID" value="NZ_FQZG01000023.1"/>
</dbReference>
<organism evidence="1 2">
    <name type="scientific">Tessaracoccus bendigoensis DSM 12906</name>
    <dbReference type="NCBI Taxonomy" id="1123357"/>
    <lineage>
        <taxon>Bacteria</taxon>
        <taxon>Bacillati</taxon>
        <taxon>Actinomycetota</taxon>
        <taxon>Actinomycetes</taxon>
        <taxon>Propionibacteriales</taxon>
        <taxon>Propionibacteriaceae</taxon>
        <taxon>Tessaracoccus</taxon>
    </lineage>
</organism>
<reference evidence="1 2" key="1">
    <citation type="submission" date="2016-11" db="EMBL/GenBank/DDBJ databases">
        <authorList>
            <person name="Jaros S."/>
            <person name="Januszkiewicz K."/>
            <person name="Wedrychowicz H."/>
        </authorList>
    </citation>
    <scope>NUCLEOTIDE SEQUENCE [LARGE SCALE GENOMIC DNA]</scope>
    <source>
        <strain evidence="1 2">DSM 12906</strain>
    </source>
</reference>
<dbReference type="InterPro" id="IPR053158">
    <property type="entry name" value="CapK_Type1_Caps_Biosynth"/>
</dbReference>
<dbReference type="OrthoDB" id="580775at2"/>
<dbReference type="InterPro" id="IPR042099">
    <property type="entry name" value="ANL_N_sf"/>
</dbReference>
<accession>A0A1M6FX03</accession>
<dbReference type="AlphaFoldDB" id="A0A1M6FX03"/>
<dbReference type="Proteomes" id="UP000184512">
    <property type="component" value="Unassembled WGS sequence"/>
</dbReference>
<gene>
    <name evidence="1" type="ORF">SAMN02745244_01548</name>
</gene>
<protein>
    <submittedName>
        <fullName evidence="1">Phenylacetate-coenzyme A ligase PaaK, adenylate-forming domain family</fullName>
    </submittedName>
</protein>
<name>A0A1M6FX03_9ACTN</name>
<dbReference type="PANTHER" id="PTHR36932">
    <property type="entry name" value="CAPSULAR POLYSACCHARIDE BIOSYNTHESIS PROTEIN"/>
    <property type="match status" value="1"/>
</dbReference>
<evidence type="ECO:0000313" key="2">
    <source>
        <dbReference type="Proteomes" id="UP000184512"/>
    </source>
</evidence>
<keyword evidence="2" id="KW-1185">Reference proteome</keyword>
<dbReference type="GO" id="GO:0016874">
    <property type="term" value="F:ligase activity"/>
    <property type="evidence" value="ECO:0007669"/>
    <property type="project" value="UniProtKB-KW"/>
</dbReference>
<keyword evidence="1" id="KW-0436">Ligase</keyword>
<sequence>MTALFGELLVTRARTHRHDRWTRTQLDTYQQRMLARLRDHAGRHSPFYADQHRGMQSASLAQLPPLTKTQLMAQWDRLVTSPVLRLDSVTRRLQDLESLGGDPGQPWQGRWWTAATAGSTGQRGVFVWNRREWIRILSSYARVNDWAQVKVGPRRPVPTAIVSTRNPAHQSAVVGASLRNPLAPTLRLDATQPIEALVEALNRFQPRLLVCYASMLTPLAEAQTAGNLHIAPEKVITASEEQLPPARRAAIDAWGVQVIDTYAATETATIASTCSHGSMHLYEDFVIIEPVDSAYRPVPDGQLADRLLATVLFSRTLPLIRYELTDSIRLATEPCKCGLPFRCLDTVAGRTEATLRMHSRTGEPVRVQPGLFHDALEPVAVHGWQVQQTTEGITVRIVDPDRQVDLHQITRRLRAGLAAAGVSDDIHVDITAVQGLARTPLGKAPLIIGQKQERPGGEGSR</sequence>
<dbReference type="Gene3D" id="3.40.50.12780">
    <property type="entry name" value="N-terminal domain of ligase-like"/>
    <property type="match status" value="1"/>
</dbReference>
<dbReference type="PANTHER" id="PTHR36932:SF1">
    <property type="entry name" value="CAPSULAR POLYSACCHARIDE BIOSYNTHESIS PROTEIN"/>
    <property type="match status" value="1"/>
</dbReference>
<dbReference type="STRING" id="1123357.SAMN02745244_01548"/>
<evidence type="ECO:0000313" key="1">
    <source>
        <dbReference type="EMBL" id="SHJ02150.1"/>
    </source>
</evidence>
<dbReference type="EMBL" id="FQZG01000023">
    <property type="protein sequence ID" value="SHJ02150.1"/>
    <property type="molecule type" value="Genomic_DNA"/>
</dbReference>
<dbReference type="SUPFAM" id="SSF56801">
    <property type="entry name" value="Acetyl-CoA synthetase-like"/>
    <property type="match status" value="1"/>
</dbReference>
<proteinExistence type="predicted"/>